<dbReference type="OrthoDB" id="433681at2"/>
<keyword evidence="1" id="KW-0808">Transferase</keyword>
<dbReference type="PANTHER" id="PTHR46401">
    <property type="entry name" value="GLYCOSYLTRANSFERASE WBBK-RELATED"/>
    <property type="match status" value="1"/>
</dbReference>
<dbReference type="SUPFAM" id="SSF53756">
    <property type="entry name" value="UDP-Glycosyltransferase/glycogen phosphorylase"/>
    <property type="match status" value="1"/>
</dbReference>
<evidence type="ECO:0000313" key="3">
    <source>
        <dbReference type="EMBL" id="AUR51586.1"/>
    </source>
</evidence>
<dbReference type="GO" id="GO:0016757">
    <property type="term" value="F:glycosyltransferase activity"/>
    <property type="evidence" value="ECO:0007669"/>
    <property type="project" value="InterPro"/>
</dbReference>
<dbReference type="AlphaFoldDB" id="A0A2I7N540"/>
<dbReference type="CDD" id="cd03809">
    <property type="entry name" value="GT4_MtfB-like"/>
    <property type="match status" value="1"/>
</dbReference>
<accession>A0A2I7N540</accession>
<keyword evidence="4" id="KW-1185">Reference proteome</keyword>
<sequence>MMQKIYINGYFLTEQVKGGVNRFALQMTIAFDKIIKSMVQDSQTEFILLVPKINFLEVSLKNIKIHEITYFQNKYLWEQILLPLYTGKSFLINFANFAPIIKKNQLCVIHDALIFRYPESYSWKFRLITQFFHKQLVMRSEYIGTVSNFSAREINAVIGKPKNPVVVFGNSADNFTYTSESSEYLQMIGIVREGYILSIFSQKNSSYKNIRAYLDAIAKVNYTFVCVGSVEIEKESMPDNLIQLGVVSDAQLHTLYQNAYATLVPSLYEGFGIPLLEAISSGSPLIISDIPVFREIIKEAAIYFDPHNSDDIIAKIEYLLKNSELRESLIVNGRKILPLYSWSVYAEQLKELIEDHIL</sequence>
<gene>
    <name evidence="3" type="ORF">CUN60_04540</name>
</gene>
<evidence type="ECO:0000313" key="4">
    <source>
        <dbReference type="Proteomes" id="UP000236655"/>
    </source>
</evidence>
<protein>
    <recommendedName>
        <fullName evidence="2">Glycosyl transferase family 1 domain-containing protein</fullName>
    </recommendedName>
</protein>
<dbReference type="GO" id="GO:0009103">
    <property type="term" value="P:lipopolysaccharide biosynthetic process"/>
    <property type="evidence" value="ECO:0007669"/>
    <property type="project" value="TreeGrafter"/>
</dbReference>
<dbReference type="Pfam" id="PF00534">
    <property type="entry name" value="Glycos_transf_1"/>
    <property type="match status" value="1"/>
</dbReference>
<reference evidence="4" key="1">
    <citation type="submission" date="2017-11" db="EMBL/GenBank/DDBJ databases">
        <authorList>
            <person name="Chan K.G."/>
            <person name="Lee L.S."/>
        </authorList>
    </citation>
    <scope>NUCLEOTIDE SEQUENCE [LARGE SCALE GENOMIC DNA]</scope>
    <source>
        <strain evidence="4">DSM 100970</strain>
    </source>
</reference>
<proteinExistence type="predicted"/>
<dbReference type="InterPro" id="IPR001296">
    <property type="entry name" value="Glyco_trans_1"/>
</dbReference>
<organism evidence="3 4">
    <name type="scientific">Aquella oligotrophica</name>
    <dbReference type="NCBI Taxonomy" id="2067065"/>
    <lineage>
        <taxon>Bacteria</taxon>
        <taxon>Pseudomonadati</taxon>
        <taxon>Pseudomonadota</taxon>
        <taxon>Betaproteobacteria</taxon>
        <taxon>Neisseriales</taxon>
        <taxon>Neisseriaceae</taxon>
        <taxon>Aquella</taxon>
    </lineage>
</organism>
<feature type="domain" description="Glycosyl transferase family 1" evidence="2">
    <location>
        <begin position="193"/>
        <end position="335"/>
    </location>
</feature>
<evidence type="ECO:0000256" key="1">
    <source>
        <dbReference type="ARBA" id="ARBA00022679"/>
    </source>
</evidence>
<evidence type="ECO:0000259" key="2">
    <source>
        <dbReference type="Pfam" id="PF00534"/>
    </source>
</evidence>
<dbReference type="Gene3D" id="3.40.50.2000">
    <property type="entry name" value="Glycogen Phosphorylase B"/>
    <property type="match status" value="1"/>
</dbReference>
<dbReference type="PANTHER" id="PTHR46401:SF2">
    <property type="entry name" value="GLYCOSYLTRANSFERASE WBBK-RELATED"/>
    <property type="match status" value="1"/>
</dbReference>
<dbReference type="RefSeq" id="WP_102950885.1">
    <property type="nucleotide sequence ID" value="NZ_CP024847.1"/>
</dbReference>
<dbReference type="KEGG" id="nba:CUN60_04540"/>
<name>A0A2I7N540_9NEIS</name>
<dbReference type="Proteomes" id="UP000236655">
    <property type="component" value="Chromosome"/>
</dbReference>
<dbReference type="EMBL" id="CP024847">
    <property type="protein sequence ID" value="AUR51586.1"/>
    <property type="molecule type" value="Genomic_DNA"/>
</dbReference>